<evidence type="ECO:0000313" key="2">
    <source>
        <dbReference type="EMBL" id="KAK4013897.1"/>
    </source>
</evidence>
<proteinExistence type="predicted"/>
<comment type="caution">
    <text evidence="2">The sequence shown here is derived from an EMBL/GenBank/DDBJ whole genome shotgun (WGS) entry which is preliminary data.</text>
</comment>
<keyword evidence="3" id="KW-1185">Reference proteome</keyword>
<reference evidence="2 3" key="1">
    <citation type="journal article" date="2023" name="Nucleic Acids Res.">
        <title>The hologenome of Daphnia magna reveals possible DNA methylation and microbiome-mediated evolution of the host genome.</title>
        <authorList>
            <person name="Chaturvedi A."/>
            <person name="Li X."/>
            <person name="Dhandapani V."/>
            <person name="Marshall H."/>
            <person name="Kissane S."/>
            <person name="Cuenca-Cambronero M."/>
            <person name="Asole G."/>
            <person name="Calvet F."/>
            <person name="Ruiz-Romero M."/>
            <person name="Marangio P."/>
            <person name="Guigo R."/>
            <person name="Rago D."/>
            <person name="Mirbahai L."/>
            <person name="Eastwood N."/>
            <person name="Colbourne J.K."/>
            <person name="Zhou J."/>
            <person name="Mallon E."/>
            <person name="Orsini L."/>
        </authorList>
    </citation>
    <scope>NUCLEOTIDE SEQUENCE [LARGE SCALE GENOMIC DNA]</scope>
    <source>
        <strain evidence="2">LRV0_1</strain>
    </source>
</reference>
<organism evidence="2 3">
    <name type="scientific">Daphnia magna</name>
    <dbReference type="NCBI Taxonomy" id="35525"/>
    <lineage>
        <taxon>Eukaryota</taxon>
        <taxon>Metazoa</taxon>
        <taxon>Ecdysozoa</taxon>
        <taxon>Arthropoda</taxon>
        <taxon>Crustacea</taxon>
        <taxon>Branchiopoda</taxon>
        <taxon>Diplostraca</taxon>
        <taxon>Cladocera</taxon>
        <taxon>Anomopoda</taxon>
        <taxon>Daphniidae</taxon>
        <taxon>Daphnia</taxon>
    </lineage>
</organism>
<evidence type="ECO:0000256" key="1">
    <source>
        <dbReference type="SAM" id="MobiDB-lite"/>
    </source>
</evidence>
<accession>A0ABQ9ZLS5</accession>
<sequence>MALSAMGIHPNETHPDVCWTICRSNPIPRIKESSRRRKTSSRNVSESDGQEMDSMIPENIYGTALEEQMKNRSLDDLPLQPRNHPAHGTMEMEQLNILNDLVGRINEGEGKELPDILVTEEQDNQIITIFLV</sequence>
<gene>
    <name evidence="2" type="ORF">OUZ56_026449</name>
</gene>
<feature type="region of interest" description="Disordered" evidence="1">
    <location>
        <begin position="29"/>
        <end position="56"/>
    </location>
</feature>
<dbReference type="Proteomes" id="UP001234178">
    <property type="component" value="Unassembled WGS sequence"/>
</dbReference>
<protein>
    <submittedName>
        <fullName evidence="2">Uncharacterized protein</fullName>
    </submittedName>
</protein>
<name>A0ABQ9ZLS5_9CRUS</name>
<dbReference type="EMBL" id="JAOYFB010000004">
    <property type="protein sequence ID" value="KAK4013897.1"/>
    <property type="molecule type" value="Genomic_DNA"/>
</dbReference>
<evidence type="ECO:0000313" key="3">
    <source>
        <dbReference type="Proteomes" id="UP001234178"/>
    </source>
</evidence>